<comment type="function">
    <text evidence="5">Converts proline to delta-1-pyrroline-5-carboxylate.</text>
</comment>
<evidence type="ECO:0000256" key="5">
    <source>
        <dbReference type="RuleBase" id="RU364054"/>
    </source>
</evidence>
<evidence type="ECO:0000313" key="10">
    <source>
        <dbReference type="Proteomes" id="UP000276215"/>
    </source>
</evidence>
<keyword evidence="5" id="KW-0274">FAD</keyword>
<keyword evidence="7" id="KW-0732">Signal</keyword>
<keyword evidence="3 5" id="KW-0560">Oxidoreductase</keyword>
<evidence type="ECO:0000256" key="6">
    <source>
        <dbReference type="SAM" id="MobiDB-lite"/>
    </source>
</evidence>
<sequence>MALHQTRMMLLTRIVPLGALARPLGAIKFASTISTPSSNVITNSPPPPEAPELSRRPSVGPPPVTASNYPLARLSTTSLLRAMLLHSITASPTLYKLGTKLIMMNLDSLKKGGLMKWGIDKTFYSQFCAGSTSAEITATISELRSLGLAGVILAYAREAEMSDTVVSSENQSQQIKQWLDGSLKTIACVEPSDYVAIKYSGVGLSSLPLLNQHKPCFEFPELGAALLKICDSAKAKGVKILIDAEQASVQDGVHDWSLNLMRRYNTDGKAVIYNTYQMYLKASPEIL</sequence>
<comment type="catalytic activity">
    <reaction evidence="5">
        <text>L-proline + a quinone = (S)-1-pyrroline-5-carboxylate + a quinol + H(+)</text>
        <dbReference type="Rhea" id="RHEA:23784"/>
        <dbReference type="ChEBI" id="CHEBI:15378"/>
        <dbReference type="ChEBI" id="CHEBI:17388"/>
        <dbReference type="ChEBI" id="CHEBI:24646"/>
        <dbReference type="ChEBI" id="CHEBI:60039"/>
        <dbReference type="ChEBI" id="CHEBI:132124"/>
        <dbReference type="EC" id="1.5.5.2"/>
    </reaction>
</comment>
<dbReference type="OrthoDB" id="5464at2759"/>
<dbReference type="STRING" id="1336337.A0A3N4K0Q8"/>
<dbReference type="EMBL" id="ML120364">
    <property type="protein sequence ID" value="RPB03098.1"/>
    <property type="molecule type" value="Genomic_DNA"/>
</dbReference>
<dbReference type="PANTHER" id="PTHR13914:SF0">
    <property type="entry name" value="PROLINE DEHYDROGENASE 1, MITOCHONDRIAL"/>
    <property type="match status" value="1"/>
</dbReference>
<comment type="cofactor">
    <cofactor evidence="5">
        <name>FAD</name>
        <dbReference type="ChEBI" id="CHEBI:57692"/>
    </cofactor>
</comment>
<dbReference type="InterPro" id="IPR002872">
    <property type="entry name" value="Proline_DH_dom"/>
</dbReference>
<evidence type="ECO:0000256" key="1">
    <source>
        <dbReference type="ARBA" id="ARBA00005869"/>
    </source>
</evidence>
<organism evidence="9 10">
    <name type="scientific">Choiromyces venosus 120613-1</name>
    <dbReference type="NCBI Taxonomy" id="1336337"/>
    <lineage>
        <taxon>Eukaryota</taxon>
        <taxon>Fungi</taxon>
        <taxon>Dikarya</taxon>
        <taxon>Ascomycota</taxon>
        <taxon>Pezizomycotina</taxon>
        <taxon>Pezizomycetes</taxon>
        <taxon>Pezizales</taxon>
        <taxon>Tuberaceae</taxon>
        <taxon>Choiromyces</taxon>
    </lineage>
</organism>
<proteinExistence type="inferred from homology"/>
<dbReference type="AlphaFoldDB" id="A0A3N4K0Q8"/>
<feature type="non-terminal residue" evidence="9">
    <location>
        <position position="287"/>
    </location>
</feature>
<dbReference type="EC" id="1.5.5.2" evidence="2 5"/>
<dbReference type="Pfam" id="PF01619">
    <property type="entry name" value="Pro_dh"/>
    <property type="match status" value="1"/>
</dbReference>
<dbReference type="InterPro" id="IPR015659">
    <property type="entry name" value="Proline_oxidase"/>
</dbReference>
<evidence type="ECO:0000259" key="8">
    <source>
        <dbReference type="Pfam" id="PF01619"/>
    </source>
</evidence>
<evidence type="ECO:0000256" key="4">
    <source>
        <dbReference type="ARBA" id="ARBA00023062"/>
    </source>
</evidence>
<evidence type="ECO:0000256" key="2">
    <source>
        <dbReference type="ARBA" id="ARBA00012695"/>
    </source>
</evidence>
<dbReference type="GO" id="GO:0071949">
    <property type="term" value="F:FAD binding"/>
    <property type="evidence" value="ECO:0007669"/>
    <property type="project" value="TreeGrafter"/>
</dbReference>
<gene>
    <name evidence="9" type="ORF">L873DRAFT_1577637</name>
</gene>
<accession>A0A3N4K0Q8</accession>
<dbReference type="Gene3D" id="3.20.20.220">
    <property type="match status" value="1"/>
</dbReference>
<protein>
    <recommendedName>
        <fullName evidence="2 5">Proline dehydrogenase</fullName>
        <ecNumber evidence="2 5">1.5.5.2</ecNumber>
    </recommendedName>
</protein>
<feature type="region of interest" description="Disordered" evidence="6">
    <location>
        <begin position="38"/>
        <end position="66"/>
    </location>
</feature>
<feature type="domain" description="Proline dehydrogenase" evidence="8">
    <location>
        <begin position="138"/>
        <end position="286"/>
    </location>
</feature>
<evidence type="ECO:0000313" key="9">
    <source>
        <dbReference type="EMBL" id="RPB03098.1"/>
    </source>
</evidence>
<dbReference type="GO" id="GO:0005739">
    <property type="term" value="C:mitochondrion"/>
    <property type="evidence" value="ECO:0007669"/>
    <property type="project" value="TreeGrafter"/>
</dbReference>
<comment type="similarity">
    <text evidence="1 5">Belongs to the proline oxidase family.</text>
</comment>
<dbReference type="SUPFAM" id="SSF51730">
    <property type="entry name" value="FAD-linked oxidoreductase"/>
    <property type="match status" value="1"/>
</dbReference>
<dbReference type="InterPro" id="IPR029041">
    <property type="entry name" value="FAD-linked_oxidoreductase-like"/>
</dbReference>
<dbReference type="Proteomes" id="UP000276215">
    <property type="component" value="Unassembled WGS sequence"/>
</dbReference>
<reference evidence="9 10" key="1">
    <citation type="journal article" date="2018" name="Nat. Ecol. Evol.">
        <title>Pezizomycetes genomes reveal the molecular basis of ectomycorrhizal truffle lifestyle.</title>
        <authorList>
            <person name="Murat C."/>
            <person name="Payen T."/>
            <person name="Noel B."/>
            <person name="Kuo A."/>
            <person name="Morin E."/>
            <person name="Chen J."/>
            <person name="Kohler A."/>
            <person name="Krizsan K."/>
            <person name="Balestrini R."/>
            <person name="Da Silva C."/>
            <person name="Montanini B."/>
            <person name="Hainaut M."/>
            <person name="Levati E."/>
            <person name="Barry K.W."/>
            <person name="Belfiori B."/>
            <person name="Cichocki N."/>
            <person name="Clum A."/>
            <person name="Dockter R.B."/>
            <person name="Fauchery L."/>
            <person name="Guy J."/>
            <person name="Iotti M."/>
            <person name="Le Tacon F."/>
            <person name="Lindquist E.A."/>
            <person name="Lipzen A."/>
            <person name="Malagnac F."/>
            <person name="Mello A."/>
            <person name="Molinier V."/>
            <person name="Miyauchi S."/>
            <person name="Poulain J."/>
            <person name="Riccioni C."/>
            <person name="Rubini A."/>
            <person name="Sitrit Y."/>
            <person name="Splivallo R."/>
            <person name="Traeger S."/>
            <person name="Wang M."/>
            <person name="Zifcakova L."/>
            <person name="Wipf D."/>
            <person name="Zambonelli A."/>
            <person name="Paolocci F."/>
            <person name="Nowrousian M."/>
            <person name="Ottonello S."/>
            <person name="Baldrian P."/>
            <person name="Spatafora J.W."/>
            <person name="Henrissat B."/>
            <person name="Nagy L.G."/>
            <person name="Aury J.M."/>
            <person name="Wincker P."/>
            <person name="Grigoriev I.V."/>
            <person name="Bonfante P."/>
            <person name="Martin F.M."/>
        </authorList>
    </citation>
    <scope>NUCLEOTIDE SEQUENCE [LARGE SCALE GENOMIC DNA]</scope>
    <source>
        <strain evidence="9 10">120613-1</strain>
    </source>
</reference>
<dbReference type="GO" id="GO:0004657">
    <property type="term" value="F:proline dehydrogenase activity"/>
    <property type="evidence" value="ECO:0007669"/>
    <property type="project" value="UniProtKB-EC"/>
</dbReference>
<evidence type="ECO:0000256" key="7">
    <source>
        <dbReference type="SAM" id="SignalP"/>
    </source>
</evidence>
<dbReference type="PANTHER" id="PTHR13914">
    <property type="entry name" value="PROLINE OXIDASE"/>
    <property type="match status" value="1"/>
</dbReference>
<feature type="signal peptide" evidence="7">
    <location>
        <begin position="1"/>
        <end position="21"/>
    </location>
</feature>
<name>A0A3N4K0Q8_9PEZI</name>
<keyword evidence="10" id="KW-1185">Reference proteome</keyword>
<keyword evidence="5" id="KW-0285">Flavoprotein</keyword>
<evidence type="ECO:0000256" key="3">
    <source>
        <dbReference type="ARBA" id="ARBA00023002"/>
    </source>
</evidence>
<keyword evidence="4 5" id="KW-0642">Proline metabolism</keyword>
<dbReference type="GO" id="GO:0010133">
    <property type="term" value="P:L-proline catabolic process to L-glutamate"/>
    <property type="evidence" value="ECO:0007669"/>
    <property type="project" value="TreeGrafter"/>
</dbReference>
<feature type="chain" id="PRO_5018199675" description="Proline dehydrogenase" evidence="7">
    <location>
        <begin position="22"/>
        <end position="287"/>
    </location>
</feature>